<proteinExistence type="predicted"/>
<reference evidence="1 4" key="2">
    <citation type="journal article" date="2019" name="PLoS Negl. Trop. Dis.">
        <title>Revisiting the worldwide diversity of Leptospira species in the environment.</title>
        <authorList>
            <person name="Vincent A.T."/>
            <person name="Schiettekatte O."/>
            <person name="Bourhy P."/>
            <person name="Veyrier F.J."/>
            <person name="Picardeau M."/>
        </authorList>
    </citation>
    <scope>NUCLEOTIDE SEQUENCE [LARGE SCALE GENOMIC DNA]</scope>
    <source>
        <strain evidence="2">201702690</strain>
        <strain evidence="1 4">SSW18</strain>
    </source>
</reference>
<evidence type="ECO:0000313" key="4">
    <source>
        <dbReference type="Proteomes" id="UP000297946"/>
    </source>
</evidence>
<evidence type="ECO:0008006" key="5">
    <source>
        <dbReference type="Google" id="ProtNLM"/>
    </source>
</evidence>
<name>A0A5F1ZSQ3_9LEPT</name>
<evidence type="ECO:0000313" key="3">
    <source>
        <dbReference type="Proteomes" id="UP000297273"/>
    </source>
</evidence>
<protein>
    <recommendedName>
        <fullName evidence="5">Peptidase C-terminal archaeal/bacterial domain-containing protein</fullName>
    </recommendedName>
</protein>
<dbReference type="Proteomes" id="UP000297946">
    <property type="component" value="Unassembled WGS sequence"/>
</dbReference>
<comment type="caution">
    <text evidence="1">The sequence shown here is derived from an EMBL/GenBank/DDBJ whole genome shotgun (WGS) entry which is preliminary data.</text>
</comment>
<reference evidence="2" key="1">
    <citation type="submission" date="2018-10" db="EMBL/GenBank/DDBJ databases">
        <authorList>
            <person name="Vincent A.T."/>
            <person name="Schiettekatte O."/>
            <person name="Bourhy P."/>
            <person name="Veyrier F.J."/>
            <person name="Picardeau M."/>
        </authorList>
    </citation>
    <scope>NUCLEOTIDE SEQUENCE</scope>
    <source>
        <strain evidence="2">201702690</strain>
    </source>
</reference>
<evidence type="ECO:0000313" key="1">
    <source>
        <dbReference type="EMBL" id="TGK00349.1"/>
    </source>
</evidence>
<dbReference type="OrthoDB" id="345683at2"/>
<dbReference type="Gene3D" id="2.60.120.380">
    <property type="match status" value="1"/>
</dbReference>
<accession>A0A5F1ZSQ3</accession>
<dbReference type="AlphaFoldDB" id="A0A5F1ZSQ3"/>
<evidence type="ECO:0000313" key="2">
    <source>
        <dbReference type="EMBL" id="TGL41200.1"/>
    </source>
</evidence>
<dbReference type="Proteomes" id="UP000297273">
    <property type="component" value="Unassembled WGS sequence"/>
</dbReference>
<organism evidence="1 4">
    <name type="scientific">Leptospira langatensis</name>
    <dbReference type="NCBI Taxonomy" id="2484983"/>
    <lineage>
        <taxon>Bacteria</taxon>
        <taxon>Pseudomonadati</taxon>
        <taxon>Spirochaetota</taxon>
        <taxon>Spirochaetia</taxon>
        <taxon>Leptospirales</taxon>
        <taxon>Leptospiraceae</taxon>
        <taxon>Leptospira</taxon>
    </lineage>
</organism>
<dbReference type="EMBL" id="RQGC01000006">
    <property type="protein sequence ID" value="TGL41200.1"/>
    <property type="molecule type" value="Genomic_DNA"/>
</dbReference>
<sequence length="174" mass="17755">MELDASKTLSGVALDFSSSEAIAAAAAAVPTATETQSDTWTCSFSTNCMEVYKLSFTQTDTLSIAVSSVTGGSVLRLAFYSGTALNGTNLLNGSTNERTCPAPPTAGNQDQPDSTSLAIPSTGIYTLTVGRDWGASLSGTGTFSLNLSTTQSSMTGFTKTATDIATQATGMSCP</sequence>
<gene>
    <name evidence="1" type="ORF">EHO57_13610</name>
    <name evidence="2" type="ORF">EHQ53_09580</name>
</gene>
<keyword evidence="3" id="KW-1185">Reference proteome</keyword>
<dbReference type="EMBL" id="RQER01000007">
    <property type="protein sequence ID" value="TGK00349.1"/>
    <property type="molecule type" value="Genomic_DNA"/>
</dbReference>